<dbReference type="CDD" id="cd06225">
    <property type="entry name" value="HAMP"/>
    <property type="match status" value="1"/>
</dbReference>
<evidence type="ECO:0000256" key="9">
    <source>
        <dbReference type="ARBA" id="ARBA00023012"/>
    </source>
</evidence>
<dbReference type="Gene3D" id="3.30.565.10">
    <property type="entry name" value="Histidine kinase-like ATPase, C-terminal domain"/>
    <property type="match status" value="1"/>
</dbReference>
<keyword evidence="7 15" id="KW-0418">Kinase</keyword>
<evidence type="ECO:0000256" key="7">
    <source>
        <dbReference type="ARBA" id="ARBA00022777"/>
    </source>
</evidence>
<dbReference type="InterPro" id="IPR003594">
    <property type="entry name" value="HATPase_dom"/>
</dbReference>
<keyword evidence="8 12" id="KW-1133">Transmembrane helix</keyword>
<protein>
    <recommendedName>
        <fullName evidence="3">histidine kinase</fullName>
        <ecNumber evidence="3">2.7.13.3</ecNumber>
    </recommendedName>
</protein>
<proteinExistence type="predicted"/>
<evidence type="ECO:0000259" key="13">
    <source>
        <dbReference type="PROSITE" id="PS50109"/>
    </source>
</evidence>
<dbReference type="Pfam" id="PF00512">
    <property type="entry name" value="HisKA"/>
    <property type="match status" value="1"/>
</dbReference>
<comment type="catalytic activity">
    <reaction evidence="1">
        <text>ATP + protein L-histidine = ADP + protein N-phospho-L-histidine.</text>
        <dbReference type="EC" id="2.7.13.3"/>
    </reaction>
</comment>
<evidence type="ECO:0000256" key="6">
    <source>
        <dbReference type="ARBA" id="ARBA00022692"/>
    </source>
</evidence>
<dbReference type="PANTHER" id="PTHR45436">
    <property type="entry name" value="SENSOR HISTIDINE KINASE YKOH"/>
    <property type="match status" value="1"/>
</dbReference>
<dbReference type="AlphaFoldDB" id="Q747Z6"/>
<dbReference type="InterPro" id="IPR050428">
    <property type="entry name" value="TCS_sensor_his_kinase"/>
</dbReference>
<dbReference type="HOGENOM" id="CLU_000445_89_6_7"/>
<evidence type="ECO:0000313" key="15">
    <source>
        <dbReference type="EMBL" id="AAR36510.2"/>
    </source>
</evidence>
<sequence length="479" mass="52603">MKIGITHRLFLAMLAAAVMAVISMVVIMTWSVDRGFLRYVNAMEQRQIDRLAAELEKRFAAAGNWDFLRREPAMLARLVAESLPAREEMPFEPGPPGPLPGDGMRPPPPPERMVHHLTERLLILDARREHVLPVDFSGDVAELKALRYKGAVAGYLGLAPRRKLSEAHQLRFIREQKLAVALVAGVVVCLAAGLSLLVAKRLVRPIRDLAGATGQLAAGRFDTRIPVASSDELGHLARDFNALALTLEKNEQARRQWVADISHELRTPLAVLRGEIEAIQDGVRQPSPDSIRSLHGEVLRLNRLVDDLYQLSLTDIGALAYRKEPLDLGRVLVGALVSYRAEFAGKGIAVREEISVRQPITVFGDAERLQQLFVNLLDNVLKYTDIGGELLVRLTCHDGAVTVDLQDSVPGVPEEALGMLFERLYRVEGSRSRARGGAGLGLAICRNIVEAHNGTITARYSPLGGVWIAVTLPVGEHQP</sequence>
<dbReference type="EMBL" id="AE017180">
    <property type="protein sequence ID" value="AAR36510.2"/>
    <property type="molecule type" value="Genomic_DNA"/>
</dbReference>
<dbReference type="Gene3D" id="1.10.287.130">
    <property type="match status" value="1"/>
</dbReference>
<keyword evidence="6 12" id="KW-0812">Transmembrane</keyword>
<dbReference type="EC" id="2.7.13.3" evidence="3"/>
<name>Q747Z6_GEOSL</name>
<dbReference type="eggNOG" id="COG2205">
    <property type="taxonomic scope" value="Bacteria"/>
</dbReference>
<dbReference type="PROSITE" id="PS50109">
    <property type="entry name" value="HIS_KIN"/>
    <property type="match status" value="1"/>
</dbReference>
<dbReference type="SUPFAM" id="SSF158472">
    <property type="entry name" value="HAMP domain-like"/>
    <property type="match status" value="1"/>
</dbReference>
<feature type="compositionally biased region" description="Pro residues" evidence="11">
    <location>
        <begin position="92"/>
        <end position="108"/>
    </location>
</feature>
<evidence type="ECO:0000256" key="12">
    <source>
        <dbReference type="SAM" id="Phobius"/>
    </source>
</evidence>
<dbReference type="PROSITE" id="PS50885">
    <property type="entry name" value="HAMP"/>
    <property type="match status" value="1"/>
</dbReference>
<feature type="domain" description="HAMP" evidence="14">
    <location>
        <begin position="200"/>
        <end position="252"/>
    </location>
</feature>
<evidence type="ECO:0000256" key="1">
    <source>
        <dbReference type="ARBA" id="ARBA00000085"/>
    </source>
</evidence>
<dbReference type="InterPro" id="IPR005467">
    <property type="entry name" value="His_kinase_dom"/>
</dbReference>
<evidence type="ECO:0000313" key="16">
    <source>
        <dbReference type="Proteomes" id="UP000000577"/>
    </source>
</evidence>
<dbReference type="Gene3D" id="6.10.340.10">
    <property type="match status" value="1"/>
</dbReference>
<evidence type="ECO:0000256" key="8">
    <source>
        <dbReference type="ARBA" id="ARBA00022989"/>
    </source>
</evidence>
<keyword evidence="10 12" id="KW-0472">Membrane</keyword>
<dbReference type="STRING" id="243231.GSU3119"/>
<dbReference type="SMART" id="SM00304">
    <property type="entry name" value="HAMP"/>
    <property type="match status" value="1"/>
</dbReference>
<dbReference type="SUPFAM" id="SSF47384">
    <property type="entry name" value="Homodimeric domain of signal transducing histidine kinase"/>
    <property type="match status" value="1"/>
</dbReference>
<feature type="region of interest" description="Disordered" evidence="11">
    <location>
        <begin position="87"/>
        <end position="108"/>
    </location>
</feature>
<dbReference type="SMR" id="Q747Z6"/>
<dbReference type="PRINTS" id="PR00344">
    <property type="entry name" value="BCTRLSENSOR"/>
</dbReference>
<organism evidence="15 16">
    <name type="scientific">Geobacter sulfurreducens (strain ATCC 51573 / DSM 12127 / PCA)</name>
    <dbReference type="NCBI Taxonomy" id="243231"/>
    <lineage>
        <taxon>Bacteria</taxon>
        <taxon>Pseudomonadati</taxon>
        <taxon>Thermodesulfobacteriota</taxon>
        <taxon>Desulfuromonadia</taxon>
        <taxon>Geobacterales</taxon>
        <taxon>Geobacteraceae</taxon>
        <taxon>Geobacter</taxon>
    </lineage>
</organism>
<dbReference type="FunCoup" id="Q747Z6">
    <property type="interactions" value="323"/>
</dbReference>
<dbReference type="InterPro" id="IPR003660">
    <property type="entry name" value="HAMP_dom"/>
</dbReference>
<keyword evidence="5" id="KW-0808">Transferase</keyword>
<dbReference type="Pfam" id="PF02518">
    <property type="entry name" value="HATPase_c"/>
    <property type="match status" value="1"/>
</dbReference>
<feature type="transmembrane region" description="Helical" evidence="12">
    <location>
        <begin position="178"/>
        <end position="199"/>
    </location>
</feature>
<keyword evidence="9" id="KW-0902">Two-component regulatory system</keyword>
<dbReference type="EnsemblBacteria" id="AAR36510">
    <property type="protein sequence ID" value="AAR36510"/>
    <property type="gene ID" value="GSU3119"/>
</dbReference>
<feature type="domain" description="Histidine kinase" evidence="13">
    <location>
        <begin position="260"/>
        <end position="476"/>
    </location>
</feature>
<evidence type="ECO:0000256" key="3">
    <source>
        <dbReference type="ARBA" id="ARBA00012438"/>
    </source>
</evidence>
<reference evidence="15 16" key="1">
    <citation type="journal article" date="2003" name="Science">
        <title>Genome of Geobacter sulfurreducens: metal reduction in subsurface environments.</title>
        <authorList>
            <person name="Methe B.A."/>
            <person name="Nelson K.E."/>
            <person name="Eisen J.A."/>
            <person name="Paulsen I.T."/>
            <person name="Nelson W."/>
            <person name="Heidelberg J.F."/>
            <person name="Wu D."/>
            <person name="Wu M."/>
            <person name="Ward N."/>
            <person name="Beanan M.J."/>
            <person name="Dodson R.J."/>
            <person name="Madupu R."/>
            <person name="Brinkac L.M."/>
            <person name="Daugherty S.C."/>
            <person name="DeBoy R.T."/>
            <person name="Durkin A.S."/>
            <person name="Gwinn M."/>
            <person name="Kolonay J.F."/>
            <person name="Sullivan S.A."/>
            <person name="Haft D.H."/>
            <person name="Selengut J."/>
            <person name="Davidsen T.M."/>
            <person name="Zafar N."/>
            <person name="White O."/>
            <person name="Tran B."/>
            <person name="Romero C."/>
            <person name="Forberger H.A."/>
            <person name="Weidman J."/>
            <person name="Khouri H."/>
            <person name="Feldblyum T.V."/>
            <person name="Utterback T.R."/>
            <person name="Van Aken S.E."/>
            <person name="Lovley D.R."/>
            <person name="Fraser C.M."/>
        </authorList>
    </citation>
    <scope>NUCLEOTIDE SEQUENCE [LARGE SCALE GENOMIC DNA]</scope>
    <source>
        <strain evidence="16">ATCC 51573 / DSM 12127 / PCA</strain>
    </source>
</reference>
<keyword evidence="16" id="KW-1185">Reference proteome</keyword>
<feature type="transmembrane region" description="Helical" evidence="12">
    <location>
        <begin position="9"/>
        <end position="30"/>
    </location>
</feature>
<dbReference type="Proteomes" id="UP000000577">
    <property type="component" value="Chromosome"/>
</dbReference>
<evidence type="ECO:0000256" key="10">
    <source>
        <dbReference type="ARBA" id="ARBA00023136"/>
    </source>
</evidence>
<evidence type="ECO:0000259" key="14">
    <source>
        <dbReference type="PROSITE" id="PS50885"/>
    </source>
</evidence>
<dbReference type="PATRIC" id="fig|243231.5.peg.3143"/>
<dbReference type="PANTHER" id="PTHR45436:SF5">
    <property type="entry name" value="SENSOR HISTIDINE KINASE TRCS"/>
    <property type="match status" value="1"/>
</dbReference>
<dbReference type="RefSeq" id="WP_010943740.1">
    <property type="nucleotide sequence ID" value="NC_002939.5"/>
</dbReference>
<gene>
    <name evidence="15" type="ordered locus">GSU3119</name>
</gene>
<dbReference type="InParanoid" id="Q747Z6"/>
<comment type="subcellular location">
    <subcellularLocation>
        <location evidence="2">Membrane</location>
    </subcellularLocation>
</comment>
<dbReference type="SMART" id="SM00387">
    <property type="entry name" value="HATPase_c"/>
    <property type="match status" value="1"/>
</dbReference>
<dbReference type="InterPro" id="IPR004358">
    <property type="entry name" value="Sig_transdc_His_kin-like_C"/>
</dbReference>
<dbReference type="SUPFAM" id="SSF55874">
    <property type="entry name" value="ATPase domain of HSP90 chaperone/DNA topoisomerase II/histidine kinase"/>
    <property type="match status" value="1"/>
</dbReference>
<keyword evidence="4" id="KW-0597">Phosphoprotein</keyword>
<dbReference type="InterPro" id="IPR003661">
    <property type="entry name" value="HisK_dim/P_dom"/>
</dbReference>
<evidence type="ECO:0000256" key="4">
    <source>
        <dbReference type="ARBA" id="ARBA00022553"/>
    </source>
</evidence>
<reference evidence="15 16" key="2">
    <citation type="journal article" date="2012" name="BMC Genomics">
        <title>Comparative genomic analysis of Geobacter sulfurreducens KN400, a strain with enhanced capacity for extracellular electron transfer and electricity production.</title>
        <authorList>
            <person name="Butler J.E."/>
            <person name="Young N.D."/>
            <person name="Aklujkar M."/>
            <person name="Lovley D.R."/>
        </authorList>
    </citation>
    <scope>NUCLEOTIDE SEQUENCE [LARGE SCALE GENOMIC DNA]</scope>
    <source>
        <strain evidence="16">ATCC 51573 / DSM 12127 / PCA</strain>
    </source>
</reference>
<dbReference type="Pfam" id="PF00672">
    <property type="entry name" value="HAMP"/>
    <property type="match status" value="1"/>
</dbReference>
<dbReference type="InterPro" id="IPR036097">
    <property type="entry name" value="HisK_dim/P_sf"/>
</dbReference>
<dbReference type="InterPro" id="IPR036890">
    <property type="entry name" value="HATPase_C_sf"/>
</dbReference>
<dbReference type="CDD" id="cd00082">
    <property type="entry name" value="HisKA"/>
    <property type="match status" value="1"/>
</dbReference>
<evidence type="ECO:0000256" key="5">
    <source>
        <dbReference type="ARBA" id="ARBA00022679"/>
    </source>
</evidence>
<dbReference type="OrthoDB" id="9812241at2"/>
<dbReference type="GO" id="GO:0016020">
    <property type="term" value="C:membrane"/>
    <property type="evidence" value="ECO:0007669"/>
    <property type="project" value="UniProtKB-SubCell"/>
</dbReference>
<dbReference type="SMART" id="SM00388">
    <property type="entry name" value="HisKA"/>
    <property type="match status" value="1"/>
</dbReference>
<dbReference type="KEGG" id="gsu:GSU3119"/>
<dbReference type="GO" id="GO:0000155">
    <property type="term" value="F:phosphorelay sensor kinase activity"/>
    <property type="evidence" value="ECO:0007669"/>
    <property type="project" value="InterPro"/>
</dbReference>
<accession>Q747Z6</accession>
<evidence type="ECO:0000256" key="11">
    <source>
        <dbReference type="SAM" id="MobiDB-lite"/>
    </source>
</evidence>
<evidence type="ECO:0000256" key="2">
    <source>
        <dbReference type="ARBA" id="ARBA00004370"/>
    </source>
</evidence>